<evidence type="ECO:0000313" key="3">
    <source>
        <dbReference type="Proteomes" id="UP000039865"/>
    </source>
</evidence>
<keyword evidence="1" id="KW-0175">Coiled coil</keyword>
<accession>A0A077ZZI4</accession>
<gene>
    <name evidence="2" type="primary">Contig14718.g15675</name>
    <name evidence="2" type="ORF">STYLEM_2918</name>
</gene>
<dbReference type="InParanoid" id="A0A077ZZI4"/>
<evidence type="ECO:0000313" key="2">
    <source>
        <dbReference type="EMBL" id="CDW73928.1"/>
    </source>
</evidence>
<dbReference type="AlphaFoldDB" id="A0A077ZZI4"/>
<name>A0A077ZZI4_STYLE</name>
<evidence type="ECO:0000256" key="1">
    <source>
        <dbReference type="SAM" id="Coils"/>
    </source>
</evidence>
<dbReference type="EMBL" id="CCKQ01002822">
    <property type="protein sequence ID" value="CDW73928.1"/>
    <property type="molecule type" value="Genomic_DNA"/>
</dbReference>
<protein>
    <submittedName>
        <fullName evidence="2">Uncharacterized protein</fullName>
    </submittedName>
</protein>
<proteinExistence type="predicted"/>
<organism evidence="2 3">
    <name type="scientific">Stylonychia lemnae</name>
    <name type="common">Ciliate</name>
    <dbReference type="NCBI Taxonomy" id="5949"/>
    <lineage>
        <taxon>Eukaryota</taxon>
        <taxon>Sar</taxon>
        <taxon>Alveolata</taxon>
        <taxon>Ciliophora</taxon>
        <taxon>Intramacronucleata</taxon>
        <taxon>Spirotrichea</taxon>
        <taxon>Stichotrichia</taxon>
        <taxon>Sporadotrichida</taxon>
        <taxon>Oxytrichidae</taxon>
        <taxon>Stylonychinae</taxon>
        <taxon>Stylonychia</taxon>
    </lineage>
</organism>
<keyword evidence="3" id="KW-1185">Reference proteome</keyword>
<dbReference type="Proteomes" id="UP000039865">
    <property type="component" value="Unassembled WGS sequence"/>
</dbReference>
<feature type="coiled-coil region" evidence="1">
    <location>
        <begin position="27"/>
        <end position="75"/>
    </location>
</feature>
<sequence>MQPLTSLYNVKSIIGLNLKSKIPRLIIQKQAKELQSLKQQREFDEKQFTLQKQLNIKMKNKIQKFKQSEKTLKEENIFLKNKIQEQIQLKSEILSQEKQKYDILGDKMLYHTEQLEKSLQFIFEHYKEKHGEDDANRIQNTPTDILDNEDLVQRINSHSMNKVKEKIQHMDRLSFVQKKGLDLLSYLIGSLKIFQIFFLIIQ</sequence>
<reference evidence="2 3" key="1">
    <citation type="submission" date="2014-06" db="EMBL/GenBank/DDBJ databases">
        <authorList>
            <person name="Swart Estienne"/>
        </authorList>
    </citation>
    <scope>NUCLEOTIDE SEQUENCE [LARGE SCALE GENOMIC DNA]</scope>
    <source>
        <strain evidence="2 3">130c</strain>
    </source>
</reference>